<evidence type="ECO:0000259" key="1">
    <source>
        <dbReference type="Pfam" id="PF01593"/>
    </source>
</evidence>
<evidence type="ECO:0000313" key="2">
    <source>
        <dbReference type="EnsemblPlants" id="Kaladp0038s0075.1.v1.1"/>
    </source>
</evidence>
<name>A0A7N0ZV03_KALFE</name>
<accession>A0A7N0ZV03</accession>
<dbReference type="Proteomes" id="UP000594263">
    <property type="component" value="Unplaced"/>
</dbReference>
<dbReference type="Gene3D" id="3.90.660.10">
    <property type="match status" value="1"/>
</dbReference>
<dbReference type="GO" id="GO:0016491">
    <property type="term" value="F:oxidoreductase activity"/>
    <property type="evidence" value="ECO:0007669"/>
    <property type="project" value="InterPro"/>
</dbReference>
<dbReference type="AlphaFoldDB" id="A0A7N0ZV03"/>
<dbReference type="Pfam" id="PF01593">
    <property type="entry name" value="Amino_oxidase"/>
    <property type="match status" value="1"/>
</dbReference>
<dbReference type="PANTHER" id="PTHR16128:SF5">
    <property type="entry name" value="FAD_NAD(P)-BINDING OXIDOREDUCTASE FAMILY PROTEIN"/>
    <property type="match status" value="1"/>
</dbReference>
<dbReference type="PANTHER" id="PTHR16128">
    <property type="entry name" value="FAD/NAD(P)-BINDING OXIDOREDUCTASE FAMILY PROTEIN"/>
    <property type="match status" value="1"/>
</dbReference>
<feature type="domain" description="Amine oxidase" evidence="1">
    <location>
        <begin position="111"/>
        <end position="357"/>
    </location>
</feature>
<dbReference type="OMA" id="QVHRWRY"/>
<sequence length="365" mass="38975">MNSLAAKVAVVGSGISGAVCASTLARNGFAVTLFESGRGPGGRMSQRRETAEDGKELVFDHGAPFFSVTNAEVLDLVSGWEARGLVTEWKDKFGVFDRLSNKFVDSETGVQGKRYVGVPGMNSVCKALCNEPGVDSKFGVGVGKMEWLNDENSWMLIGYDGSSLGQFSGVVASDKNLASPRLGQPPPLDTNLVPELALGLRDIPVNPCFALMLAFSESLQSIPVKGFSIKNSEILSWAHCDSSKPGRSTSPERWVLHSTADYARKIIAQTGLAKPSSSTLAKVAEELYKEFESTGLNIPKPFFTKAHRWGSAFPAVSIARDETCLFDKQKRVAVCGDFCVSPSVEGAILSGCAAASKLVKMCSSL</sequence>
<protein>
    <recommendedName>
        <fullName evidence="1">Amine oxidase domain-containing protein</fullName>
    </recommendedName>
</protein>
<dbReference type="SUPFAM" id="SSF51905">
    <property type="entry name" value="FAD/NAD(P)-binding domain"/>
    <property type="match status" value="1"/>
</dbReference>
<reference evidence="2" key="1">
    <citation type="submission" date="2021-01" db="UniProtKB">
        <authorList>
            <consortium name="EnsemblPlants"/>
        </authorList>
    </citation>
    <scope>IDENTIFICATION</scope>
</reference>
<proteinExistence type="predicted"/>
<dbReference type="Gramene" id="Kaladp0038s0075.1.v1.1">
    <property type="protein sequence ID" value="Kaladp0038s0075.1.v1.1"/>
    <property type="gene ID" value="Kaladp0038s0075.v1.1"/>
</dbReference>
<dbReference type="Gene3D" id="3.50.50.60">
    <property type="entry name" value="FAD/NAD(P)-binding domain"/>
    <property type="match status" value="1"/>
</dbReference>
<evidence type="ECO:0000313" key="3">
    <source>
        <dbReference type="Proteomes" id="UP000594263"/>
    </source>
</evidence>
<keyword evidence="3" id="KW-1185">Reference proteome</keyword>
<dbReference type="InterPro" id="IPR036188">
    <property type="entry name" value="FAD/NAD-bd_sf"/>
</dbReference>
<dbReference type="Pfam" id="PF13450">
    <property type="entry name" value="NAD_binding_8"/>
    <property type="match status" value="1"/>
</dbReference>
<dbReference type="InterPro" id="IPR002937">
    <property type="entry name" value="Amino_oxidase"/>
</dbReference>
<organism evidence="2 3">
    <name type="scientific">Kalanchoe fedtschenkoi</name>
    <name type="common">Lavender scallops</name>
    <name type="synonym">South American air plant</name>
    <dbReference type="NCBI Taxonomy" id="63787"/>
    <lineage>
        <taxon>Eukaryota</taxon>
        <taxon>Viridiplantae</taxon>
        <taxon>Streptophyta</taxon>
        <taxon>Embryophyta</taxon>
        <taxon>Tracheophyta</taxon>
        <taxon>Spermatophyta</taxon>
        <taxon>Magnoliopsida</taxon>
        <taxon>eudicotyledons</taxon>
        <taxon>Gunneridae</taxon>
        <taxon>Pentapetalae</taxon>
        <taxon>Saxifragales</taxon>
        <taxon>Crassulaceae</taxon>
        <taxon>Kalanchoe</taxon>
    </lineage>
</organism>
<dbReference type="EnsemblPlants" id="Kaladp0038s0075.1.v1.1">
    <property type="protein sequence ID" value="Kaladp0038s0075.1.v1.1"/>
    <property type="gene ID" value="Kaladp0038s0075.v1.1"/>
</dbReference>